<keyword evidence="3" id="KW-1185">Reference proteome</keyword>
<name>A0AAV9R487_9TELE</name>
<keyword evidence="1" id="KW-1133">Transmembrane helix</keyword>
<evidence type="ECO:0000313" key="3">
    <source>
        <dbReference type="Proteomes" id="UP001311232"/>
    </source>
</evidence>
<reference evidence="2 3" key="1">
    <citation type="submission" date="2021-06" db="EMBL/GenBank/DDBJ databases">
        <authorList>
            <person name="Palmer J.M."/>
        </authorList>
    </citation>
    <scope>NUCLEOTIDE SEQUENCE [LARGE SCALE GENOMIC DNA]</scope>
    <source>
        <strain evidence="2 3">MEX-2019</strain>
        <tissue evidence="2">Muscle</tissue>
    </source>
</reference>
<evidence type="ECO:0000256" key="1">
    <source>
        <dbReference type="SAM" id="Phobius"/>
    </source>
</evidence>
<dbReference type="Proteomes" id="UP001311232">
    <property type="component" value="Unassembled WGS sequence"/>
</dbReference>
<sequence length="119" mass="13267">MPFWGVDAAPSCYREQSSLFITFSTQPNTLSSLLCIRMLRFWSSIFISFTAAHLRPRSCVQRESSSGSLYPGSASMVLFVLPSATVLNPTVKRKMRYTRPINAGDLKAAAEKERGKKKS</sequence>
<organism evidence="2 3">
    <name type="scientific">Crenichthys baileyi</name>
    <name type="common">White River springfish</name>
    <dbReference type="NCBI Taxonomy" id="28760"/>
    <lineage>
        <taxon>Eukaryota</taxon>
        <taxon>Metazoa</taxon>
        <taxon>Chordata</taxon>
        <taxon>Craniata</taxon>
        <taxon>Vertebrata</taxon>
        <taxon>Euteleostomi</taxon>
        <taxon>Actinopterygii</taxon>
        <taxon>Neopterygii</taxon>
        <taxon>Teleostei</taxon>
        <taxon>Neoteleostei</taxon>
        <taxon>Acanthomorphata</taxon>
        <taxon>Ovalentaria</taxon>
        <taxon>Atherinomorphae</taxon>
        <taxon>Cyprinodontiformes</taxon>
        <taxon>Goodeidae</taxon>
        <taxon>Crenichthys</taxon>
    </lineage>
</organism>
<accession>A0AAV9R487</accession>
<keyword evidence="1" id="KW-0812">Transmembrane</keyword>
<gene>
    <name evidence="2" type="ORF">CRENBAI_012270</name>
</gene>
<evidence type="ECO:0000313" key="2">
    <source>
        <dbReference type="EMBL" id="KAK5603219.1"/>
    </source>
</evidence>
<feature type="transmembrane region" description="Helical" evidence="1">
    <location>
        <begin position="68"/>
        <end position="87"/>
    </location>
</feature>
<comment type="caution">
    <text evidence="2">The sequence shown here is derived from an EMBL/GenBank/DDBJ whole genome shotgun (WGS) entry which is preliminary data.</text>
</comment>
<protein>
    <submittedName>
        <fullName evidence="2">Uncharacterized protein</fullName>
    </submittedName>
</protein>
<dbReference type="AlphaFoldDB" id="A0AAV9R487"/>
<dbReference type="EMBL" id="JAHHUM010002540">
    <property type="protein sequence ID" value="KAK5603219.1"/>
    <property type="molecule type" value="Genomic_DNA"/>
</dbReference>
<proteinExistence type="predicted"/>
<keyword evidence="1" id="KW-0472">Membrane</keyword>